<evidence type="ECO:0000259" key="11">
    <source>
        <dbReference type="PROSITE" id="PS50003"/>
    </source>
</evidence>
<dbReference type="PROSITE" id="PS50003">
    <property type="entry name" value="PH_DOMAIN"/>
    <property type="match status" value="1"/>
</dbReference>
<evidence type="ECO:0000313" key="12">
    <source>
        <dbReference type="EMBL" id="PKU39272.1"/>
    </source>
</evidence>
<dbReference type="InterPro" id="IPR001849">
    <property type="entry name" value="PH_domain"/>
</dbReference>
<feature type="compositionally biased region" description="Basic and acidic residues" evidence="10">
    <location>
        <begin position="1514"/>
        <end position="1539"/>
    </location>
</feature>
<keyword evidence="3" id="KW-0732">Signal</keyword>
<dbReference type="InterPro" id="IPR029048">
    <property type="entry name" value="HSP70_C_sf"/>
</dbReference>
<evidence type="ECO:0000256" key="4">
    <source>
        <dbReference type="ARBA" id="ARBA00022741"/>
    </source>
</evidence>
<keyword evidence="13" id="KW-1185">Reference proteome</keyword>
<feature type="region of interest" description="Disordered" evidence="10">
    <location>
        <begin position="1824"/>
        <end position="1908"/>
    </location>
</feature>
<dbReference type="EMBL" id="KZ506524">
    <property type="protein sequence ID" value="PKU39272.1"/>
    <property type="molecule type" value="Genomic_DNA"/>
</dbReference>
<dbReference type="PROSITE" id="PS01036">
    <property type="entry name" value="HSP70_3"/>
    <property type="match status" value="1"/>
</dbReference>
<dbReference type="InterPro" id="IPR018181">
    <property type="entry name" value="Heat_shock_70_CS"/>
</dbReference>
<accession>A0A2I0TZQ9</accession>
<dbReference type="InterPro" id="IPR029047">
    <property type="entry name" value="HSP70_peptide-bd_sf"/>
</dbReference>
<dbReference type="GO" id="GO:0006950">
    <property type="term" value="P:response to stress"/>
    <property type="evidence" value="ECO:0007669"/>
    <property type="project" value="UniProtKB-ARBA"/>
</dbReference>
<evidence type="ECO:0000256" key="8">
    <source>
        <dbReference type="ARBA" id="ARBA00040503"/>
    </source>
</evidence>
<dbReference type="InterPro" id="IPR013126">
    <property type="entry name" value="Hsp_70_fam"/>
</dbReference>
<feature type="region of interest" description="Disordered" evidence="10">
    <location>
        <begin position="1"/>
        <end position="45"/>
    </location>
</feature>
<protein>
    <recommendedName>
        <fullName evidence="8">Hypoxia up-regulated protein 1</fullName>
    </recommendedName>
</protein>
<dbReference type="FunFam" id="2.60.34.10:FF:000009">
    <property type="entry name" value="Hypoxia up-regulated protein 1"/>
    <property type="match status" value="1"/>
</dbReference>
<feature type="region of interest" description="Disordered" evidence="10">
    <location>
        <begin position="1481"/>
        <end position="1605"/>
    </location>
</feature>
<reference evidence="13" key="1">
    <citation type="submission" date="2017-11" db="EMBL/GenBank/DDBJ databases">
        <authorList>
            <person name="Lima N.C."/>
            <person name="Parody-Merino A.M."/>
            <person name="Battley P.F."/>
            <person name="Fidler A.E."/>
            <person name="Prosdocimi F."/>
        </authorList>
    </citation>
    <scope>NUCLEOTIDE SEQUENCE [LARGE SCALE GENOMIC DNA]</scope>
</reference>
<keyword evidence="6" id="KW-0067">ATP-binding</keyword>
<feature type="region of interest" description="Disordered" evidence="10">
    <location>
        <begin position="163"/>
        <end position="295"/>
    </location>
</feature>
<sequence>MPARAPRHRGRAGSPTAGSPTAGSPGAPLPCPSRLPPLGSAAFPRERCRFGPRKGALRPGTGAVLSAAGGGAGPGARPGCTICLGQATFLRFNHPAEAKWMKSMIPAGGQSPAALYGLPGKPEALVNGGRQLAERSSPSHNSLVSSIEKDLQDIMDSLALEEPAAPAGKKTPARGRSPLSPVVNGGGRCLLSPPASPGATSGGSSYENASPTFSPLSSPASSGGYTSPSPSSQEQGPAVPPLSPRAPRKPLGDPRPPAGPRERKNSITEISDNEDELLEYHRRQRQERVREQEMERLERQRLETILNLCAEYTRTDGVEAGDVQRLLASEADAGRRAPRGAMAPGRAAKELRQRESLERSDEENLKEECSSTESTHHEHEELASPRSKEAQRLEEERAIVLSHLDQLKGRLKELEQQLQETSREAEMERALLQGEQEAEAARLRQEQEVAQQLQEKLAGLDASIRRERDKERAKVDAERKELEQLRELYHESRSHLDKCPESLREQLREQMRRAEALETEAKLFEDLEFQQLERESRLEEEREVRGQQLLQRRAECHRSIARRKERVAALDAQAAQMRLQSAQEAERLGRERNGVLQLLQKEKEKLVSLERRYQLVTGGRSFPKMSSALREVYRAKTEGDADALTPRMKSGTPSSSQLNLSVLGRSPSPKGPPSPAGSLPRNLVATLQDIETKRQLALQQKGQQVIEEQKRRLAELKQKAAAEAQSQWEALHGQPPFPTAFPPLVHHSILHHHRPHGTGPRPEELDHAYDTLSLESSDSMETSISTGNNSACSPDNISSASVMDTGKIEEMEKMLKEAHAEKSRLMESREREMELRRQALEDERRRREQLERRLQDETARRQKLVEKEVKLREKHFSQARPLTRYLPIRKEDFDLRLHIESSGHSVDTCYHLILTEKMCKGYLVKMGGKIKSWKKRWFVFDRMKRTLSYYVGESLRCPTPCPATPFPESRRKTPVAVSLKENERLFGDSALGMSIRTPKVAFRYFQDLLGKRMDNPHVTLYQSRFPEHELVKDEKRQTVIFKLSQTIQYSPEEMLGMVLNYSRGLAEEFAEQPIKDAVVTVPAYFNQAERRAVLQAARMADLKVLQLINDNTAVALNYGVFRRKDINATAQNIMFYDMGAGSTVCTIVTYQTVKTKDSGTQPQLQIQGIGFDRTLGGLEMELRLRDYLAKLFNDQHPSKDVRKNPRAMAKLLKEANRLKTVLSANADHMAQIEGLLDDIDFKAKVSRQEFEDLCSDLFRRVPGPVQQALSSAEMSLDGIDQVILVGGATRVPKVQEVLLKAVGKEELGKNINADEAAAMGAVYQAAALSKAFKVKPFVVRDAAVFPIQVEFTREVEEDDKSKSLKHNKRVLFQRMAPYPQRKVITFNRYTDDFEFYVNYGDLSFLSQDDLRVFGSLNLTTVRLKGVGDSFKKHSDYESKGIKAHFNMDESGVLSLDRVESVFETLVEDKLEEESTLTKLGNTISSLFGGGGPKAEAGDNLTDSVQEEEESLAEPGKEEQGEKQKQKSSTEDEERGEEKQQSAGQAETVPPKGESQKKEEGEKSESQDPKENRETAKEEELSKSSSDSTATKTEEEKKIKAPKKQKLVHEITMELDVNDVPDLLEEELKSSMKKLQDLTVRDLEKQEREKSANSLESFIFETQDKLYQEEYQFVSTEEQREEISKKLSEASSWMEEEGYAAATKELKDKLSELKKLCRNLFFRVEERRKWPERLAALESLLNHSTIFLKGARMIPESDQIFTEVELSTLEKVINETTTWKNETLAEQNKLSPTEKPVLLSKDIELKMAALDREVQYLLNKAKFAKPKPKKENTTTKSESGKNGTATSETENTIPPTEGKQEDKPEDVGPAKEPPTAEKAATGDEPGSDSGSQKEKKTEAGGENRKNDEL</sequence>
<dbReference type="PRINTS" id="PR00301">
    <property type="entry name" value="HEATSHOCK70"/>
</dbReference>
<dbReference type="GO" id="GO:2001243">
    <property type="term" value="P:negative regulation of intrinsic apoptotic signaling pathway"/>
    <property type="evidence" value="ECO:0007669"/>
    <property type="project" value="UniProtKB-ARBA"/>
</dbReference>
<dbReference type="Gene3D" id="3.90.640.10">
    <property type="entry name" value="Actin, Chain A, domain 4"/>
    <property type="match status" value="1"/>
</dbReference>
<dbReference type="SUPFAM" id="SSF50729">
    <property type="entry name" value="PH domain-like"/>
    <property type="match status" value="1"/>
</dbReference>
<dbReference type="GO" id="GO:0005788">
    <property type="term" value="C:endoplasmic reticulum lumen"/>
    <property type="evidence" value="ECO:0007669"/>
    <property type="project" value="UniProtKB-SubCell"/>
</dbReference>
<dbReference type="FunFam" id="3.30.30.30:FF:000004">
    <property type="entry name" value="hypoxia up-regulated protein 1"/>
    <property type="match status" value="1"/>
</dbReference>
<feature type="coiled-coil region" evidence="9">
    <location>
        <begin position="808"/>
        <end position="874"/>
    </location>
</feature>
<dbReference type="Gene3D" id="3.30.420.40">
    <property type="match status" value="2"/>
</dbReference>
<dbReference type="GO" id="GO:0140662">
    <property type="term" value="F:ATP-dependent protein folding chaperone"/>
    <property type="evidence" value="ECO:0007669"/>
    <property type="project" value="InterPro"/>
</dbReference>
<dbReference type="Gene3D" id="3.30.30.30">
    <property type="match status" value="1"/>
</dbReference>
<feature type="compositionally biased region" description="Polar residues" evidence="10">
    <location>
        <begin position="206"/>
        <end position="216"/>
    </location>
</feature>
<comment type="similarity">
    <text evidence="2">Belongs to the heat shock protein 70 family.</text>
</comment>
<dbReference type="GO" id="GO:0005524">
    <property type="term" value="F:ATP binding"/>
    <property type="evidence" value="ECO:0007669"/>
    <property type="project" value="UniProtKB-KW"/>
</dbReference>
<dbReference type="Pfam" id="PF00012">
    <property type="entry name" value="HSP70"/>
    <property type="match status" value="1"/>
</dbReference>
<dbReference type="PANTHER" id="PTHR12156">
    <property type="entry name" value="PLECKSTRIN HOMOLOGY-LIKE DOMAIN, FAMILY B, MEMBER 3"/>
    <property type="match status" value="1"/>
</dbReference>
<dbReference type="Gene3D" id="2.30.29.30">
    <property type="entry name" value="Pleckstrin-homology domain (PH domain)/Phosphotyrosine-binding domain (PTB)"/>
    <property type="match status" value="1"/>
</dbReference>
<dbReference type="Gene3D" id="2.60.34.10">
    <property type="entry name" value="Substrate Binding Domain Of DNAk, Chain A, domain 1"/>
    <property type="match status" value="1"/>
</dbReference>
<dbReference type="SUPFAM" id="SSF100934">
    <property type="entry name" value="Heat shock protein 70kD (HSP70), C-terminal subdomain"/>
    <property type="match status" value="1"/>
</dbReference>
<organism evidence="12 13">
    <name type="scientific">Limosa lapponica baueri</name>
    <dbReference type="NCBI Taxonomy" id="1758121"/>
    <lineage>
        <taxon>Eukaryota</taxon>
        <taxon>Metazoa</taxon>
        <taxon>Chordata</taxon>
        <taxon>Craniata</taxon>
        <taxon>Vertebrata</taxon>
        <taxon>Euteleostomi</taxon>
        <taxon>Archelosauria</taxon>
        <taxon>Archosauria</taxon>
        <taxon>Dinosauria</taxon>
        <taxon>Saurischia</taxon>
        <taxon>Theropoda</taxon>
        <taxon>Coelurosauria</taxon>
        <taxon>Aves</taxon>
        <taxon>Neognathae</taxon>
        <taxon>Neoaves</taxon>
        <taxon>Charadriiformes</taxon>
        <taxon>Scolopacidae</taxon>
        <taxon>Limosa</taxon>
    </lineage>
</organism>
<evidence type="ECO:0000256" key="1">
    <source>
        <dbReference type="ARBA" id="ARBA00004319"/>
    </source>
</evidence>
<evidence type="ECO:0000256" key="9">
    <source>
        <dbReference type="SAM" id="Coils"/>
    </source>
</evidence>
<dbReference type="GO" id="GO:0070507">
    <property type="term" value="P:regulation of microtubule cytoskeleton organization"/>
    <property type="evidence" value="ECO:0007669"/>
    <property type="project" value="TreeGrafter"/>
</dbReference>
<keyword evidence="9" id="KW-0175">Coiled coil</keyword>
<feature type="region of interest" description="Disordered" evidence="10">
    <location>
        <begin position="638"/>
        <end position="680"/>
    </location>
</feature>
<feature type="coiled-coil region" evidence="9">
    <location>
        <begin position="699"/>
        <end position="726"/>
    </location>
</feature>
<reference evidence="13" key="2">
    <citation type="submission" date="2017-12" db="EMBL/GenBank/DDBJ databases">
        <title>Genome sequence of the Bar-tailed Godwit (Limosa lapponica baueri).</title>
        <authorList>
            <person name="Lima N.C.B."/>
            <person name="Parody-Merino A.M."/>
            <person name="Battley P.F."/>
            <person name="Fidler A.E."/>
            <person name="Prosdocimi F."/>
        </authorList>
    </citation>
    <scope>NUCLEOTIDE SEQUENCE [LARGE SCALE GENOMIC DNA]</scope>
</reference>
<dbReference type="Gene3D" id="1.20.1270.10">
    <property type="match status" value="1"/>
</dbReference>
<feature type="compositionally biased region" description="Basic and acidic residues" evidence="10">
    <location>
        <begin position="1857"/>
        <end position="1868"/>
    </location>
</feature>
<keyword evidence="7" id="KW-0143">Chaperone</keyword>
<feature type="compositionally biased region" description="Low complexity" evidence="10">
    <location>
        <begin position="217"/>
        <end position="232"/>
    </location>
</feature>
<feature type="region of interest" description="Disordered" evidence="10">
    <location>
        <begin position="334"/>
        <end position="391"/>
    </location>
</feature>
<dbReference type="InterPro" id="IPR052212">
    <property type="entry name" value="PH-like_domain"/>
</dbReference>
<comment type="subcellular location">
    <subcellularLocation>
        <location evidence="1">Endoplasmic reticulum lumen</location>
    </subcellularLocation>
</comment>
<evidence type="ECO:0000256" key="5">
    <source>
        <dbReference type="ARBA" id="ARBA00022824"/>
    </source>
</evidence>
<gene>
    <name evidence="12" type="ORF">llap_10409</name>
</gene>
<evidence type="ECO:0000256" key="3">
    <source>
        <dbReference type="ARBA" id="ARBA00022729"/>
    </source>
</evidence>
<dbReference type="InterPro" id="IPR011993">
    <property type="entry name" value="PH-like_dom_sf"/>
</dbReference>
<evidence type="ECO:0000256" key="2">
    <source>
        <dbReference type="ARBA" id="ARBA00007381"/>
    </source>
</evidence>
<dbReference type="OrthoDB" id="10262720at2759"/>
<dbReference type="Proteomes" id="UP000233556">
    <property type="component" value="Unassembled WGS sequence"/>
</dbReference>
<name>A0A2I0TZQ9_LIMLA</name>
<feature type="compositionally biased region" description="Basic and acidic residues" evidence="10">
    <location>
        <begin position="1890"/>
        <end position="1908"/>
    </location>
</feature>
<feature type="compositionally biased region" description="Basic and acidic residues" evidence="10">
    <location>
        <begin position="278"/>
        <end position="295"/>
    </location>
</feature>
<evidence type="ECO:0000313" key="13">
    <source>
        <dbReference type="Proteomes" id="UP000233556"/>
    </source>
</evidence>
<dbReference type="PANTHER" id="PTHR12156:SF23">
    <property type="entry name" value="PLECKSTRIN HOMOLOGY-LIKE DOMAIN FAMILY B MEMBER 1"/>
    <property type="match status" value="1"/>
</dbReference>
<dbReference type="GO" id="GO:0045180">
    <property type="term" value="C:basal cortex"/>
    <property type="evidence" value="ECO:0007669"/>
    <property type="project" value="TreeGrafter"/>
</dbReference>
<evidence type="ECO:0000256" key="6">
    <source>
        <dbReference type="ARBA" id="ARBA00022840"/>
    </source>
</evidence>
<evidence type="ECO:0000256" key="10">
    <source>
        <dbReference type="SAM" id="MobiDB-lite"/>
    </source>
</evidence>
<feature type="compositionally biased region" description="Polar residues" evidence="10">
    <location>
        <begin position="1841"/>
        <end position="1853"/>
    </location>
</feature>
<feature type="compositionally biased region" description="Polar residues" evidence="10">
    <location>
        <begin position="651"/>
        <end position="660"/>
    </location>
</feature>
<evidence type="ECO:0000256" key="7">
    <source>
        <dbReference type="ARBA" id="ARBA00023186"/>
    </source>
</evidence>
<dbReference type="InterPro" id="IPR043129">
    <property type="entry name" value="ATPase_NBD"/>
</dbReference>
<proteinExistence type="inferred from homology"/>
<feature type="compositionally biased region" description="Basic residues" evidence="10">
    <location>
        <begin position="1"/>
        <end position="11"/>
    </location>
</feature>
<dbReference type="GO" id="GO:0080135">
    <property type="term" value="P:regulation of cellular response to stress"/>
    <property type="evidence" value="ECO:0007669"/>
    <property type="project" value="UniProtKB-ARBA"/>
</dbReference>
<dbReference type="FunFam" id="3.90.640.10:FF:000012">
    <property type="entry name" value="Hypoxia up-regulated protein 1"/>
    <property type="match status" value="1"/>
</dbReference>
<keyword evidence="4" id="KW-0547">Nucleotide-binding</keyword>
<dbReference type="FunFam" id="1.20.1270.10:FF:000013">
    <property type="entry name" value="Hypoxia up-regulated protein 1"/>
    <property type="match status" value="1"/>
</dbReference>
<dbReference type="SUPFAM" id="SSF53067">
    <property type="entry name" value="Actin-like ATPase domain"/>
    <property type="match status" value="2"/>
</dbReference>
<dbReference type="CDD" id="cd10230">
    <property type="entry name" value="ASKHA_NBD_HSP70_HYOU1"/>
    <property type="match status" value="1"/>
</dbReference>
<feature type="compositionally biased region" description="Basic and acidic residues" evidence="10">
    <location>
        <begin position="1553"/>
        <end position="1581"/>
    </location>
</feature>
<feature type="domain" description="PH" evidence="11">
    <location>
        <begin position="916"/>
        <end position="950"/>
    </location>
</feature>
<keyword evidence="5" id="KW-0256">Endoplasmic reticulum</keyword>
<feature type="compositionally biased region" description="Basic and acidic residues" evidence="10">
    <location>
        <begin position="347"/>
        <end position="391"/>
    </location>
</feature>